<dbReference type="AlphaFoldDB" id="A0A0N5BUU1"/>
<keyword evidence="1" id="KW-1185">Reference proteome</keyword>
<sequence>MDQDNHIFSNLSEFFNMNINGATCYFNGTEYKEVLQKLCSKLNKPLDSSQMAGIDIRKFETYAGSIIYDGHSGKCLLTKGDMNLEVRVTTSEVKDRINEINNNHNYKGLNQFKTPVSTMKSVSTFCAENNSSATPIRRPDLSTNTLKRKNLNPKSFVTPFKKSVVLSTHHTHQDTSKIGNLDISENGLSIIECTLDVMFETQNAMKLEVNQITQFTNFSNI</sequence>
<evidence type="ECO:0000313" key="2">
    <source>
        <dbReference type="WBParaSite" id="SPAL_0000960900.1"/>
    </source>
</evidence>
<dbReference type="WBParaSite" id="SPAL_0000960900.1">
    <property type="protein sequence ID" value="SPAL_0000960900.1"/>
    <property type="gene ID" value="SPAL_0000960900"/>
</dbReference>
<reference evidence="2" key="1">
    <citation type="submission" date="2017-02" db="UniProtKB">
        <authorList>
            <consortium name="WormBaseParasite"/>
        </authorList>
    </citation>
    <scope>IDENTIFICATION</scope>
</reference>
<evidence type="ECO:0000313" key="1">
    <source>
        <dbReference type="Proteomes" id="UP000046392"/>
    </source>
</evidence>
<accession>A0A0N5BUU1</accession>
<dbReference type="Proteomes" id="UP000046392">
    <property type="component" value="Unplaced"/>
</dbReference>
<name>A0A0N5BUU1_STREA</name>
<proteinExistence type="predicted"/>
<organism evidence="1 2">
    <name type="scientific">Strongyloides papillosus</name>
    <name type="common">Intestinal threadworm</name>
    <dbReference type="NCBI Taxonomy" id="174720"/>
    <lineage>
        <taxon>Eukaryota</taxon>
        <taxon>Metazoa</taxon>
        <taxon>Ecdysozoa</taxon>
        <taxon>Nematoda</taxon>
        <taxon>Chromadorea</taxon>
        <taxon>Rhabditida</taxon>
        <taxon>Tylenchina</taxon>
        <taxon>Panagrolaimomorpha</taxon>
        <taxon>Strongyloidoidea</taxon>
        <taxon>Strongyloididae</taxon>
        <taxon>Strongyloides</taxon>
    </lineage>
</organism>
<protein>
    <submittedName>
        <fullName evidence="2">Uncharacterized protein</fullName>
    </submittedName>
</protein>